<organism evidence="1">
    <name type="scientific">Arundo donax</name>
    <name type="common">Giant reed</name>
    <name type="synonym">Donax arundinaceus</name>
    <dbReference type="NCBI Taxonomy" id="35708"/>
    <lineage>
        <taxon>Eukaryota</taxon>
        <taxon>Viridiplantae</taxon>
        <taxon>Streptophyta</taxon>
        <taxon>Embryophyta</taxon>
        <taxon>Tracheophyta</taxon>
        <taxon>Spermatophyta</taxon>
        <taxon>Magnoliopsida</taxon>
        <taxon>Liliopsida</taxon>
        <taxon>Poales</taxon>
        <taxon>Poaceae</taxon>
        <taxon>PACMAD clade</taxon>
        <taxon>Arundinoideae</taxon>
        <taxon>Arundineae</taxon>
        <taxon>Arundo</taxon>
    </lineage>
</organism>
<proteinExistence type="predicted"/>
<dbReference type="EMBL" id="GBRH01195182">
    <property type="protein sequence ID" value="JAE02714.1"/>
    <property type="molecule type" value="Transcribed_RNA"/>
</dbReference>
<reference evidence="1" key="2">
    <citation type="journal article" date="2015" name="Data Brief">
        <title>Shoot transcriptome of the giant reed, Arundo donax.</title>
        <authorList>
            <person name="Barrero R.A."/>
            <person name="Guerrero F.D."/>
            <person name="Moolhuijzen P."/>
            <person name="Goolsby J.A."/>
            <person name="Tidwell J."/>
            <person name="Bellgard S.E."/>
            <person name="Bellgard M.I."/>
        </authorList>
    </citation>
    <scope>NUCLEOTIDE SEQUENCE</scope>
    <source>
        <tissue evidence="1">Shoot tissue taken approximately 20 cm above the soil surface</tissue>
    </source>
</reference>
<accession>A0A0A9EUP8</accession>
<protein>
    <submittedName>
        <fullName evidence="1">Uncharacterized protein</fullName>
    </submittedName>
</protein>
<reference evidence="1" key="1">
    <citation type="submission" date="2014-09" db="EMBL/GenBank/DDBJ databases">
        <authorList>
            <person name="Magalhaes I.L.F."/>
            <person name="Oliveira U."/>
            <person name="Santos F.R."/>
            <person name="Vidigal T.H.D.A."/>
            <person name="Brescovit A.D."/>
            <person name="Santos A.J."/>
        </authorList>
    </citation>
    <scope>NUCLEOTIDE SEQUENCE</scope>
    <source>
        <tissue evidence="1">Shoot tissue taken approximately 20 cm above the soil surface</tissue>
    </source>
</reference>
<sequence>MCNIRLYSIEQ</sequence>
<name>A0A0A9EUP8_ARUDO</name>
<evidence type="ECO:0000313" key="1">
    <source>
        <dbReference type="EMBL" id="JAE02714.1"/>
    </source>
</evidence>